<dbReference type="EMBL" id="CP030926">
    <property type="protein sequence ID" value="AXN38401.1"/>
    <property type="molecule type" value="Genomic_DNA"/>
</dbReference>
<gene>
    <name evidence="1" type="ORF">DTO10_08130</name>
</gene>
<protein>
    <submittedName>
        <fullName evidence="1">Glycosyltransferase</fullName>
    </submittedName>
</protein>
<evidence type="ECO:0000313" key="2">
    <source>
        <dbReference type="Proteomes" id="UP000260457"/>
    </source>
</evidence>
<evidence type="ECO:0000313" key="1">
    <source>
        <dbReference type="EMBL" id="AXN38401.1"/>
    </source>
</evidence>
<name>A0ABN5N5K4_9BACI</name>
<sequence length="218" mass="24804">MAFIKNRLLTLMILFMSFALIFSPLTTEAKGKGAQQRQCISKSSEQLKHTLQKLWIDHTIWTRSYMVSALSDLDDKEKVLTRLLKNQDDIGNAIKPYYGDAAGNKLAELLREHIVLAGKVVDAAKSGNQDDLKKYNSEWYKNADDIALFLSKANPNWSKDELKELLYTHLKLLTDQVVSRIKKDTDAEISAFDKGEDHIIKLADTLTEGIIKQFPNKF</sequence>
<dbReference type="Proteomes" id="UP000260457">
    <property type="component" value="Chromosome"/>
</dbReference>
<reference evidence="1 2" key="1">
    <citation type="submission" date="2018-07" db="EMBL/GenBank/DDBJ databases">
        <title>The molecular basis for the intramolecular migration of carboxyl group in the catabolism of para-hydroxybenzoate via gentisate.</title>
        <authorList>
            <person name="Zhao H."/>
            <person name="Xu Y."/>
            <person name="Lin S."/>
            <person name="Spain J.C."/>
            <person name="Zhou N.-Y."/>
        </authorList>
    </citation>
    <scope>NUCLEOTIDE SEQUENCE [LARGE SCALE GENOMIC DNA]</scope>
    <source>
        <strain evidence="1 2">PHB-7a</strain>
    </source>
</reference>
<accession>A0ABN5N5K4</accession>
<proteinExistence type="predicted"/>
<keyword evidence="2" id="KW-1185">Reference proteome</keyword>
<organism evidence="1 2">
    <name type="scientific">Peribacillus butanolivorans</name>
    <dbReference type="NCBI Taxonomy" id="421767"/>
    <lineage>
        <taxon>Bacteria</taxon>
        <taxon>Bacillati</taxon>
        <taxon>Bacillota</taxon>
        <taxon>Bacilli</taxon>
        <taxon>Bacillales</taxon>
        <taxon>Bacillaceae</taxon>
        <taxon>Peribacillus</taxon>
    </lineage>
</organism>